<sequence>MTAVRLDSPLGLTATAWYPERRQTVEEAVAAGDIDARTARELGYTALPVSEHTAPPDMAVEAATQALTLSGARPDELSLVLHASVHHQGHDAWSAPHYVARRIGAHRAVPIGLLQQCNGGAVGIELAASRLQGDPAAGPALVTTADRFLMPSWHRWRSDYGMAAGDAATAVLVHRVTGPSGGAAADHALAPDLLLHSLATRVAAELEVMHRGDDELNATPMGHSPMIDVRRTKRAFIKTYGVDFFLKTAADRIRAVVEECLAGAGLAADDPRLRYAVIPRLGSKAMAEAYIPPLTEVTPAEVLDLGRATGHVGAGDLNASLADLARTDLLEPGSYALVLNGGGGFTFTAVVVSRS</sequence>
<dbReference type="Gene3D" id="3.40.47.10">
    <property type="match status" value="2"/>
</dbReference>
<dbReference type="InterPro" id="IPR016039">
    <property type="entry name" value="Thiolase-like"/>
</dbReference>
<dbReference type="PANTHER" id="PTHR34069">
    <property type="entry name" value="3-OXOACYL-[ACYL-CARRIER-PROTEIN] SYNTHASE 3"/>
    <property type="match status" value="1"/>
</dbReference>
<dbReference type="SUPFAM" id="SSF53901">
    <property type="entry name" value="Thiolase-like"/>
    <property type="match status" value="1"/>
</dbReference>
<protein>
    <recommendedName>
        <fullName evidence="3">3-oxoacyl-ACP synthase</fullName>
    </recommendedName>
</protein>
<evidence type="ECO:0008006" key="3">
    <source>
        <dbReference type="Google" id="ProtNLM"/>
    </source>
</evidence>
<gene>
    <name evidence="1" type="ORF">GCM10010448_24990</name>
</gene>
<proteinExistence type="predicted"/>
<dbReference type="Proteomes" id="UP001501532">
    <property type="component" value="Unassembled WGS sequence"/>
</dbReference>
<keyword evidence="2" id="KW-1185">Reference proteome</keyword>
<dbReference type="CDD" id="cd00827">
    <property type="entry name" value="init_cond_enzymes"/>
    <property type="match status" value="1"/>
</dbReference>
<reference evidence="2" key="1">
    <citation type="journal article" date="2019" name="Int. J. Syst. Evol. Microbiol.">
        <title>The Global Catalogue of Microorganisms (GCM) 10K type strain sequencing project: providing services to taxonomists for standard genome sequencing and annotation.</title>
        <authorList>
            <consortium name="The Broad Institute Genomics Platform"/>
            <consortium name="The Broad Institute Genome Sequencing Center for Infectious Disease"/>
            <person name="Wu L."/>
            <person name="Ma J."/>
        </authorList>
    </citation>
    <scope>NUCLEOTIDE SEQUENCE [LARGE SCALE GENOMIC DNA]</scope>
    <source>
        <strain evidence="2">JCM 9091</strain>
    </source>
</reference>
<comment type="caution">
    <text evidence="1">The sequence shown here is derived from an EMBL/GenBank/DDBJ whole genome shotgun (WGS) entry which is preliminary data.</text>
</comment>
<dbReference type="PANTHER" id="PTHR34069:SF2">
    <property type="entry name" value="BETA-KETOACYL-[ACYL-CARRIER-PROTEIN] SYNTHASE III"/>
    <property type="match status" value="1"/>
</dbReference>
<evidence type="ECO:0000313" key="2">
    <source>
        <dbReference type="Proteomes" id="UP001501532"/>
    </source>
</evidence>
<evidence type="ECO:0000313" key="1">
    <source>
        <dbReference type="EMBL" id="GAA3041389.1"/>
    </source>
</evidence>
<name>A0ABP6LEK1_9ACTN</name>
<organism evidence="1 2">
    <name type="scientific">Streptomyces glomeratus</name>
    <dbReference type="NCBI Taxonomy" id="284452"/>
    <lineage>
        <taxon>Bacteria</taxon>
        <taxon>Bacillati</taxon>
        <taxon>Actinomycetota</taxon>
        <taxon>Actinomycetes</taxon>
        <taxon>Kitasatosporales</taxon>
        <taxon>Streptomycetaceae</taxon>
        <taxon>Streptomyces</taxon>
    </lineage>
</organism>
<dbReference type="EMBL" id="BAAAUF010000018">
    <property type="protein sequence ID" value="GAA3041389.1"/>
    <property type="molecule type" value="Genomic_DNA"/>
</dbReference>
<accession>A0ABP6LEK1</accession>